<organism evidence="8 9">
    <name type="scientific">Candidatus Gottesmanbacteria bacterium GW2011_GWB1_43_11</name>
    <dbReference type="NCBI Taxonomy" id="1618446"/>
    <lineage>
        <taxon>Bacteria</taxon>
        <taxon>Candidatus Gottesmaniibacteriota</taxon>
    </lineage>
</organism>
<dbReference type="GO" id="GO:0005886">
    <property type="term" value="C:plasma membrane"/>
    <property type="evidence" value="ECO:0007669"/>
    <property type="project" value="UniProtKB-SubCell"/>
</dbReference>
<feature type="transmembrane region" description="Helical" evidence="6">
    <location>
        <begin position="74"/>
        <end position="90"/>
    </location>
</feature>
<feature type="transmembrane region" description="Helical" evidence="6">
    <location>
        <begin position="119"/>
        <end position="136"/>
    </location>
</feature>
<dbReference type="InterPro" id="IPR052159">
    <property type="entry name" value="Competence_DNA_uptake"/>
</dbReference>
<feature type="domain" description="ComEC/Rec2-related protein" evidence="7">
    <location>
        <begin position="24"/>
        <end position="265"/>
    </location>
</feature>
<feature type="transmembrane region" description="Helical" evidence="6">
    <location>
        <begin position="209"/>
        <end position="232"/>
    </location>
</feature>
<dbReference type="Pfam" id="PF03772">
    <property type="entry name" value="Competence"/>
    <property type="match status" value="1"/>
</dbReference>
<evidence type="ECO:0000256" key="3">
    <source>
        <dbReference type="ARBA" id="ARBA00022692"/>
    </source>
</evidence>
<sequence length="266" mass="29088">MINPFLDIINQSLPEPQAGLLNGILFGIKASLPKSFYEALLTTGTVHLIALSGQNISILTGVIAEITLRLGRKISIIVTLAGVIGFVIFVGPTPSLIRAAIMGSMSLLAVYFGRQNWSLLSLVLAAGIMLLINPAWIGDVSFQLSFLASAGIITLGKAYQSKIKTIRQEFIRDLLINLRTTLAAQIFTLPLIWWRFHRLSLIAPLTNVLVGWTVTPIMVMGFGLSLLGWFYLPLGQVAGWLVWVPLTYMIEVIEITAKIPLATISF</sequence>
<gene>
    <name evidence="8" type="ORF">UV61_C0023G0014</name>
</gene>
<keyword evidence="3 6" id="KW-0812">Transmembrane</keyword>
<dbReference type="PANTHER" id="PTHR30619">
    <property type="entry name" value="DNA INTERNALIZATION/COMPETENCE PROTEIN COMEC/REC2"/>
    <property type="match status" value="1"/>
</dbReference>
<dbReference type="AlphaFoldDB" id="A0A0G1CGD7"/>
<evidence type="ECO:0000313" key="8">
    <source>
        <dbReference type="EMBL" id="KKS84880.1"/>
    </source>
</evidence>
<dbReference type="PANTHER" id="PTHR30619:SF1">
    <property type="entry name" value="RECOMBINATION PROTEIN 2"/>
    <property type="match status" value="1"/>
</dbReference>
<name>A0A0G1CGD7_9BACT</name>
<reference evidence="8 9" key="1">
    <citation type="journal article" date="2015" name="Nature">
        <title>rRNA introns, odd ribosomes, and small enigmatic genomes across a large radiation of phyla.</title>
        <authorList>
            <person name="Brown C.T."/>
            <person name="Hug L.A."/>
            <person name="Thomas B.C."/>
            <person name="Sharon I."/>
            <person name="Castelle C.J."/>
            <person name="Singh A."/>
            <person name="Wilkins M.J."/>
            <person name="Williams K.H."/>
            <person name="Banfield J.F."/>
        </authorList>
    </citation>
    <scope>NUCLEOTIDE SEQUENCE [LARGE SCALE GENOMIC DNA]</scope>
</reference>
<feature type="transmembrane region" description="Helical" evidence="6">
    <location>
        <begin position="142"/>
        <end position="159"/>
    </location>
</feature>
<comment type="subcellular location">
    <subcellularLocation>
        <location evidence="1">Cell membrane</location>
        <topology evidence="1">Multi-pass membrane protein</topology>
    </subcellularLocation>
</comment>
<accession>A0A0G1CGD7</accession>
<evidence type="ECO:0000256" key="1">
    <source>
        <dbReference type="ARBA" id="ARBA00004651"/>
    </source>
</evidence>
<keyword evidence="4 6" id="KW-1133">Transmembrane helix</keyword>
<evidence type="ECO:0000256" key="5">
    <source>
        <dbReference type="ARBA" id="ARBA00023136"/>
    </source>
</evidence>
<evidence type="ECO:0000313" key="9">
    <source>
        <dbReference type="Proteomes" id="UP000034050"/>
    </source>
</evidence>
<feature type="transmembrane region" description="Helical" evidence="6">
    <location>
        <begin position="180"/>
        <end position="197"/>
    </location>
</feature>
<evidence type="ECO:0000259" key="7">
    <source>
        <dbReference type="Pfam" id="PF03772"/>
    </source>
</evidence>
<evidence type="ECO:0000256" key="6">
    <source>
        <dbReference type="SAM" id="Phobius"/>
    </source>
</evidence>
<evidence type="ECO:0000256" key="4">
    <source>
        <dbReference type="ARBA" id="ARBA00022989"/>
    </source>
</evidence>
<dbReference type="Proteomes" id="UP000034050">
    <property type="component" value="Unassembled WGS sequence"/>
</dbReference>
<keyword evidence="5 6" id="KW-0472">Membrane</keyword>
<dbReference type="EMBL" id="LCFD01000023">
    <property type="protein sequence ID" value="KKS84880.1"/>
    <property type="molecule type" value="Genomic_DNA"/>
</dbReference>
<dbReference type="InterPro" id="IPR004477">
    <property type="entry name" value="ComEC_N"/>
</dbReference>
<comment type="caution">
    <text evidence="8">The sequence shown here is derived from an EMBL/GenBank/DDBJ whole genome shotgun (WGS) entry which is preliminary data.</text>
</comment>
<evidence type="ECO:0000256" key="2">
    <source>
        <dbReference type="ARBA" id="ARBA00022475"/>
    </source>
</evidence>
<protein>
    <submittedName>
        <fullName evidence="8">ComEC/Rec2-related protein</fullName>
    </submittedName>
</protein>
<dbReference type="STRING" id="1618446.UV61_C0023G0014"/>
<keyword evidence="2" id="KW-1003">Cell membrane</keyword>
<proteinExistence type="predicted"/>
<dbReference type="NCBIfam" id="TIGR00360">
    <property type="entry name" value="ComEC_N-term"/>
    <property type="match status" value="1"/>
</dbReference>